<protein>
    <submittedName>
        <fullName evidence="7">3-hydroxybenzoate 6-hydroxylase 1</fullName>
    </submittedName>
</protein>
<dbReference type="Proteomes" id="UP000038010">
    <property type="component" value="Unassembled WGS sequence"/>
</dbReference>
<dbReference type="STRING" id="1664694.A0A0N0NHS7"/>
<dbReference type="GO" id="GO:0071949">
    <property type="term" value="F:FAD binding"/>
    <property type="evidence" value="ECO:0007669"/>
    <property type="project" value="InterPro"/>
</dbReference>
<feature type="domain" description="FAD-binding" evidence="6">
    <location>
        <begin position="177"/>
        <end position="340"/>
    </location>
</feature>
<dbReference type="OrthoDB" id="1047367at2759"/>
<sequence>MGSAAEPLKVIIIGAGIGGLATASFVRQQGHHVEVYESSKFAKELGAAIHIPPNAHSLLRKIGIDPIAIGANPCTRLTMFASSGFKINSIDTSAGRKWEFPWVLGHRVKLHDALKEAATSAGATLHLSKSATRIDPHQGIVEFDDGTSANGDDSKPFSSGKSAFRFLVPREAVLSDPQTKHYASTDGEMVIVYHADRRLVMYPTSDNSILNFVCIHPEEETASKATGDWNNDATKEMLLDVYRDFHQDFKSILNKSNAESLKIWKLLDMTPLESWSDEKLALLGDAAHPFLPHQGQGGAVAIEDAAALGVLLEAGLRPEDVPDRLSLYEEIRRPRANKLQEYTRLAGEDLKPGQAQKFDVRDYTNYNFDHDEFDNSTKRLKEWKETK</sequence>
<dbReference type="EMBL" id="LFJN01000045">
    <property type="protein sequence ID" value="KPI35031.1"/>
    <property type="molecule type" value="Genomic_DNA"/>
</dbReference>
<evidence type="ECO:0000256" key="1">
    <source>
        <dbReference type="ARBA" id="ARBA00007992"/>
    </source>
</evidence>
<keyword evidence="3" id="KW-0274">FAD</keyword>
<dbReference type="InterPro" id="IPR002938">
    <property type="entry name" value="FAD-bd"/>
</dbReference>
<dbReference type="InterPro" id="IPR036188">
    <property type="entry name" value="FAD/NAD-bd_sf"/>
</dbReference>
<comment type="caution">
    <text evidence="7">The sequence shown here is derived from an EMBL/GenBank/DDBJ whole genome shotgun (WGS) entry which is preliminary data.</text>
</comment>
<dbReference type="Pfam" id="PF01494">
    <property type="entry name" value="FAD_binding_3"/>
    <property type="match status" value="1"/>
</dbReference>
<dbReference type="SUPFAM" id="SSF54373">
    <property type="entry name" value="FAD-linked reductases, C-terminal domain"/>
    <property type="match status" value="1"/>
</dbReference>
<comment type="similarity">
    <text evidence="1">Belongs to the paxM FAD-dependent monooxygenase family.</text>
</comment>
<evidence type="ECO:0000256" key="2">
    <source>
        <dbReference type="ARBA" id="ARBA00022630"/>
    </source>
</evidence>
<dbReference type="GeneID" id="28739453"/>
<proteinExistence type="inferred from homology"/>
<dbReference type="PRINTS" id="PR00420">
    <property type="entry name" value="RNGMNOXGNASE"/>
</dbReference>
<keyword evidence="5" id="KW-0503">Monooxygenase</keyword>
<dbReference type="Pfam" id="PF13450">
    <property type="entry name" value="NAD_binding_8"/>
    <property type="match status" value="1"/>
</dbReference>
<dbReference type="PANTHER" id="PTHR13789">
    <property type="entry name" value="MONOOXYGENASE"/>
    <property type="match status" value="1"/>
</dbReference>
<evidence type="ECO:0000259" key="6">
    <source>
        <dbReference type="Pfam" id="PF01494"/>
    </source>
</evidence>
<reference evidence="7 8" key="1">
    <citation type="submission" date="2015-06" db="EMBL/GenBank/DDBJ databases">
        <title>Draft genome of the ant-associated black yeast Phialophora attae CBS 131958.</title>
        <authorList>
            <person name="Moreno L.F."/>
            <person name="Stielow B.J."/>
            <person name="de Hoog S."/>
            <person name="Vicente V.A."/>
            <person name="Weiss V.A."/>
            <person name="de Vries M."/>
            <person name="Cruz L.M."/>
            <person name="Souza E.M."/>
        </authorList>
    </citation>
    <scope>NUCLEOTIDE SEQUENCE [LARGE SCALE GENOMIC DNA]</scope>
    <source>
        <strain evidence="7 8">CBS 131958</strain>
    </source>
</reference>
<evidence type="ECO:0000313" key="7">
    <source>
        <dbReference type="EMBL" id="KPI35031.1"/>
    </source>
</evidence>
<dbReference type="VEuPathDB" id="FungiDB:AB675_7221"/>
<dbReference type="Gene3D" id="3.50.50.60">
    <property type="entry name" value="FAD/NAD(P)-binding domain"/>
    <property type="match status" value="2"/>
</dbReference>
<evidence type="ECO:0000256" key="4">
    <source>
        <dbReference type="ARBA" id="ARBA00023002"/>
    </source>
</evidence>
<dbReference type="PANTHER" id="PTHR13789:SF261">
    <property type="entry name" value="HYDROXYLASE, PUTATIVE (AFU_ORTHOLOGUE AFUA_7G00590)-RELATED"/>
    <property type="match status" value="1"/>
</dbReference>
<dbReference type="AlphaFoldDB" id="A0A0N0NHS7"/>
<organism evidence="7 8">
    <name type="scientific">Cyphellophora attinorum</name>
    <dbReference type="NCBI Taxonomy" id="1664694"/>
    <lineage>
        <taxon>Eukaryota</taxon>
        <taxon>Fungi</taxon>
        <taxon>Dikarya</taxon>
        <taxon>Ascomycota</taxon>
        <taxon>Pezizomycotina</taxon>
        <taxon>Eurotiomycetes</taxon>
        <taxon>Chaetothyriomycetidae</taxon>
        <taxon>Chaetothyriales</taxon>
        <taxon>Cyphellophoraceae</taxon>
        <taxon>Cyphellophora</taxon>
    </lineage>
</organism>
<dbReference type="RefSeq" id="XP_017994994.1">
    <property type="nucleotide sequence ID" value="XM_018147573.1"/>
</dbReference>
<evidence type="ECO:0000256" key="3">
    <source>
        <dbReference type="ARBA" id="ARBA00022827"/>
    </source>
</evidence>
<evidence type="ECO:0000313" key="8">
    <source>
        <dbReference type="Proteomes" id="UP000038010"/>
    </source>
</evidence>
<accession>A0A0N0NHS7</accession>
<dbReference type="InterPro" id="IPR050493">
    <property type="entry name" value="FAD-dep_Monooxygenase_BioMet"/>
</dbReference>
<evidence type="ECO:0000256" key="5">
    <source>
        <dbReference type="ARBA" id="ARBA00023033"/>
    </source>
</evidence>
<dbReference type="SUPFAM" id="SSF51905">
    <property type="entry name" value="FAD/NAD(P)-binding domain"/>
    <property type="match status" value="1"/>
</dbReference>
<dbReference type="GO" id="GO:0004497">
    <property type="term" value="F:monooxygenase activity"/>
    <property type="evidence" value="ECO:0007669"/>
    <property type="project" value="UniProtKB-KW"/>
</dbReference>
<gene>
    <name evidence="7" type="ORF">AB675_7221</name>
</gene>
<keyword evidence="2" id="KW-0285">Flavoprotein</keyword>
<keyword evidence="4" id="KW-0560">Oxidoreductase</keyword>
<name>A0A0N0NHS7_9EURO</name>
<keyword evidence="8" id="KW-1185">Reference proteome</keyword>